<proteinExistence type="predicted"/>
<keyword evidence="3" id="KW-1185">Reference proteome</keyword>
<evidence type="ECO:0000313" key="4">
    <source>
        <dbReference type="RefSeq" id="XP_056855362.1"/>
    </source>
</evidence>
<feature type="domain" description="RNase H type-1" evidence="1">
    <location>
        <begin position="357"/>
        <end position="473"/>
    </location>
</feature>
<accession>A0A9W3CUW5</accession>
<dbReference type="GO" id="GO:0004523">
    <property type="term" value="F:RNA-DNA hybrid ribonuclease activity"/>
    <property type="evidence" value="ECO:0007669"/>
    <property type="project" value="InterPro"/>
</dbReference>
<evidence type="ECO:0000313" key="3">
    <source>
        <dbReference type="Proteomes" id="UP000504610"/>
    </source>
</evidence>
<dbReference type="InterPro" id="IPR002156">
    <property type="entry name" value="RNaseH_domain"/>
</dbReference>
<dbReference type="Proteomes" id="UP000504610">
    <property type="component" value="Unplaced"/>
</dbReference>
<feature type="domain" description="Reverse transcriptase zinc-binding" evidence="2">
    <location>
        <begin position="165"/>
        <end position="261"/>
    </location>
</feature>
<evidence type="ECO:0000259" key="1">
    <source>
        <dbReference type="Pfam" id="PF13456"/>
    </source>
</evidence>
<dbReference type="OrthoDB" id="1749408at2759"/>
<dbReference type="InterPro" id="IPR026960">
    <property type="entry name" value="RVT-Znf"/>
</dbReference>
<protein>
    <submittedName>
        <fullName evidence="4">Uncharacterized protein LOC130504754</fullName>
    </submittedName>
</protein>
<dbReference type="GeneID" id="130504754"/>
<name>A0A9W3CUW5_RAPSA</name>
<dbReference type="Pfam" id="PF13966">
    <property type="entry name" value="zf-RVT"/>
    <property type="match status" value="1"/>
</dbReference>
<gene>
    <name evidence="4" type="primary">LOC130504754</name>
</gene>
<dbReference type="Pfam" id="PF13456">
    <property type="entry name" value="RVT_3"/>
    <property type="match status" value="1"/>
</dbReference>
<dbReference type="AlphaFoldDB" id="A0A9W3CUW5"/>
<dbReference type="PANTHER" id="PTHR33116:SF86">
    <property type="entry name" value="REVERSE TRANSCRIPTASE DOMAIN-CONTAINING PROTEIN"/>
    <property type="match status" value="1"/>
</dbReference>
<reference evidence="4" key="1">
    <citation type="submission" date="2025-08" db="UniProtKB">
        <authorList>
            <consortium name="RefSeq"/>
        </authorList>
    </citation>
    <scope>IDENTIFICATION</scope>
    <source>
        <tissue evidence="4">Leaf</tissue>
    </source>
</reference>
<sequence>MARFCWSSDAHQRKIHWIVWDKLFLPKALGGIGFKDMERYFPYSDFLTTVVGSKPSFAWKSIIFGRDLLQKGLSWKIGDGRNTYVWLEKWVHDPILGMRAPWVKNNTFDVNLGANALIDASTRRWNLELLREVFVPEDVNLIWKHQPVIARPDGFLWKHNRSGNFSVKSAYALAQELKIRKDFPEVLMQPSFNSVKEKVWKVSTAPKIRTFIWKALSDALPVVDLISKRGMKCDDRCQLCGLEGESIQHVLFECDPARQAWALSGIPMPELGFQNGSLVSNINYLLNLKSLRGEEGEAKRTWPWIYRKKAKADAEEWFLAQVVDEEIAKELKTVEKQRKHRWRPPIEGWLLCNVGFEWNQRSKVLGVAWVVRYHRGVVLLHSRRAFSNILSLEDARFETILWAAESMTSLRYNKMVFSGDFKELFLAIQKPHQWPSLAFQVEELSGKLRLMEESQLKYVTMEENTGATIIAQSVTRQGRVRSYVAKGHPEWLFELFVNESQFL</sequence>
<dbReference type="RefSeq" id="XP_056855362.1">
    <property type="nucleotide sequence ID" value="XM_056999382.1"/>
</dbReference>
<organism evidence="3 4">
    <name type="scientific">Raphanus sativus</name>
    <name type="common">Radish</name>
    <name type="synonym">Raphanus raphanistrum var. sativus</name>
    <dbReference type="NCBI Taxonomy" id="3726"/>
    <lineage>
        <taxon>Eukaryota</taxon>
        <taxon>Viridiplantae</taxon>
        <taxon>Streptophyta</taxon>
        <taxon>Embryophyta</taxon>
        <taxon>Tracheophyta</taxon>
        <taxon>Spermatophyta</taxon>
        <taxon>Magnoliopsida</taxon>
        <taxon>eudicotyledons</taxon>
        <taxon>Gunneridae</taxon>
        <taxon>Pentapetalae</taxon>
        <taxon>rosids</taxon>
        <taxon>malvids</taxon>
        <taxon>Brassicales</taxon>
        <taxon>Brassicaceae</taxon>
        <taxon>Brassiceae</taxon>
        <taxon>Raphanus</taxon>
    </lineage>
</organism>
<dbReference type="PANTHER" id="PTHR33116">
    <property type="entry name" value="REVERSE TRANSCRIPTASE ZINC-BINDING DOMAIN-CONTAINING PROTEIN-RELATED-RELATED"/>
    <property type="match status" value="1"/>
</dbReference>
<evidence type="ECO:0000259" key="2">
    <source>
        <dbReference type="Pfam" id="PF13966"/>
    </source>
</evidence>
<dbReference type="GO" id="GO:0003676">
    <property type="term" value="F:nucleic acid binding"/>
    <property type="evidence" value="ECO:0007669"/>
    <property type="project" value="InterPro"/>
</dbReference>
<dbReference type="KEGG" id="rsz:130504754"/>